<comment type="caution">
    <text evidence="1">The sequence shown here is derived from an EMBL/GenBank/DDBJ whole genome shotgun (WGS) entry which is preliminary data.</text>
</comment>
<name>A0ABS5QMG2_9BACT</name>
<dbReference type="Proteomes" id="UP000680365">
    <property type="component" value="Unassembled WGS sequence"/>
</dbReference>
<dbReference type="Gene3D" id="3.40.50.2000">
    <property type="entry name" value="Glycogen Phosphorylase B"/>
    <property type="match status" value="1"/>
</dbReference>
<sequence length="456" mass="54104">MDKKIRILFYNIDSAGVNYFRTQTPAIQLEKSFSDDFYVEITSNIDFNKSETMDYLKSFDIIHYHRQLISDLTKMRILAKELKDSGVILIMDIDDYWKLHDKHPFYSTAMQKNLHVPILENLKIADYVTTTTELFRDKIKNVTKKDNVFVFQNSINPEWMKQFQNNWKPDPDGKVRIIYMAGSSHWVDVQQLYGVVNALSNDSEVRDKFKIIIAGWDTEGKTTEIKFNEEFSTDLKKINMWTHDVVNIINRTRGDVDAIPNLPDEIKNKYRNNVFTENKRDILSTESIYFEYEKILTNNHDIIKNPDYLDWLMNFERDVKYDNEENFARRWTQKANQYANVLNETDIVIAPLANNEFNLAKSNLKQVECWTRKLPIVCSDIPPYNVDGKHMVNCMLVPSVKNAHKYWKKYLKKLILDSDLRKKLGQQLYNDFKEKYNLEHVTKKRSNFYKEVIIKK</sequence>
<keyword evidence="2" id="KW-1185">Reference proteome</keyword>
<dbReference type="RefSeq" id="WP_213349830.1">
    <property type="nucleotide sequence ID" value="NZ_JAEDAM010000087.1"/>
</dbReference>
<accession>A0ABS5QMG2</accession>
<proteinExistence type="predicted"/>
<evidence type="ECO:0000313" key="1">
    <source>
        <dbReference type="EMBL" id="MBS8122401.1"/>
    </source>
</evidence>
<reference evidence="1 2" key="1">
    <citation type="journal article" date="2021" name="Nat. Commun.">
        <title>Reductive evolution and unique predatory mode in the CPR bacterium Vampirococcus lugosii.</title>
        <authorList>
            <person name="Moreira D."/>
            <person name="Zivanovic Y."/>
            <person name="Lopez-Archilla A.I."/>
            <person name="Iniesto M."/>
            <person name="Lopez-Garcia P."/>
        </authorList>
    </citation>
    <scope>NUCLEOTIDE SEQUENCE [LARGE SCALE GENOMIC DNA]</scope>
    <source>
        <strain evidence="1">Chiprana</strain>
    </source>
</reference>
<dbReference type="EMBL" id="JAEDAM010000087">
    <property type="protein sequence ID" value="MBS8122401.1"/>
    <property type="molecule type" value="Genomic_DNA"/>
</dbReference>
<organism evidence="1 2">
    <name type="scientific">Candidatus Vampirococcus lugosii</name>
    <dbReference type="NCBI Taxonomy" id="2789015"/>
    <lineage>
        <taxon>Bacteria</taxon>
        <taxon>Candidatus Absconditibacteriota</taxon>
        <taxon>Vampirococcus</taxon>
    </lineage>
</organism>
<evidence type="ECO:0008006" key="3">
    <source>
        <dbReference type="Google" id="ProtNLM"/>
    </source>
</evidence>
<dbReference type="SUPFAM" id="SSF53756">
    <property type="entry name" value="UDP-Glycosyltransferase/glycogen phosphorylase"/>
    <property type="match status" value="1"/>
</dbReference>
<protein>
    <recommendedName>
        <fullName evidence="3">Glycosyl transferase family 1 domain-containing protein</fullName>
    </recommendedName>
</protein>
<evidence type="ECO:0000313" key="2">
    <source>
        <dbReference type="Proteomes" id="UP000680365"/>
    </source>
</evidence>
<gene>
    <name evidence="1" type="ORF">VAMP_426n33</name>
</gene>